<evidence type="ECO:0000256" key="1">
    <source>
        <dbReference type="SAM" id="Phobius"/>
    </source>
</evidence>
<protein>
    <recommendedName>
        <fullName evidence="4">Coiled-coil domain-containing protein 51</fullName>
    </recommendedName>
</protein>
<organism evidence="2 3">
    <name type="scientific">Gryllus longicercus</name>
    <dbReference type="NCBI Taxonomy" id="2509291"/>
    <lineage>
        <taxon>Eukaryota</taxon>
        <taxon>Metazoa</taxon>
        <taxon>Ecdysozoa</taxon>
        <taxon>Arthropoda</taxon>
        <taxon>Hexapoda</taxon>
        <taxon>Insecta</taxon>
        <taxon>Pterygota</taxon>
        <taxon>Neoptera</taxon>
        <taxon>Polyneoptera</taxon>
        <taxon>Orthoptera</taxon>
        <taxon>Ensifera</taxon>
        <taxon>Gryllidea</taxon>
        <taxon>Grylloidea</taxon>
        <taxon>Gryllidae</taxon>
        <taxon>Gryllinae</taxon>
        <taxon>Gryllus</taxon>
    </lineage>
</organism>
<name>A0AAN9VVG0_9ORTH</name>
<dbReference type="Proteomes" id="UP001378592">
    <property type="component" value="Unassembled WGS sequence"/>
</dbReference>
<accession>A0AAN9VVG0</accession>
<dbReference type="InterPro" id="IPR037660">
    <property type="entry name" value="CCDC51"/>
</dbReference>
<comment type="caution">
    <text evidence="2">The sequence shown here is derived from an EMBL/GenBank/DDBJ whole genome shotgun (WGS) entry which is preliminary data.</text>
</comment>
<keyword evidence="3" id="KW-1185">Reference proteome</keyword>
<gene>
    <name evidence="2" type="ORF">R5R35_003355</name>
</gene>
<keyword evidence="1" id="KW-0472">Membrane</keyword>
<evidence type="ECO:0008006" key="4">
    <source>
        <dbReference type="Google" id="ProtNLM"/>
    </source>
</evidence>
<dbReference type="PANTHER" id="PTHR28624:SF1">
    <property type="entry name" value="MITOCHONDRIAL POTASSIUM CHANNEL"/>
    <property type="match status" value="1"/>
</dbReference>
<dbReference type="AlphaFoldDB" id="A0AAN9VVG0"/>
<feature type="transmembrane region" description="Helical" evidence="1">
    <location>
        <begin position="172"/>
        <end position="192"/>
    </location>
</feature>
<proteinExistence type="predicted"/>
<reference evidence="2 3" key="1">
    <citation type="submission" date="2024-03" db="EMBL/GenBank/DDBJ databases">
        <title>The genome assembly and annotation of the cricket Gryllus longicercus Weissman &amp; Gray.</title>
        <authorList>
            <person name="Szrajer S."/>
            <person name="Gray D."/>
            <person name="Ylla G."/>
        </authorList>
    </citation>
    <scope>NUCLEOTIDE SEQUENCE [LARGE SCALE GENOMIC DNA]</scope>
    <source>
        <strain evidence="2">DAG 2021-001</strain>
        <tissue evidence="2">Whole body minus gut</tissue>
    </source>
</reference>
<evidence type="ECO:0000313" key="3">
    <source>
        <dbReference type="Proteomes" id="UP001378592"/>
    </source>
</evidence>
<dbReference type="EMBL" id="JAZDUA010000072">
    <property type="protein sequence ID" value="KAK7869561.1"/>
    <property type="molecule type" value="Genomic_DNA"/>
</dbReference>
<keyword evidence="1" id="KW-1133">Transmembrane helix</keyword>
<evidence type="ECO:0000313" key="2">
    <source>
        <dbReference type="EMBL" id="KAK7869561.1"/>
    </source>
</evidence>
<sequence>MAFRILRPTRCLQQFLKPAALRKSSNKTSANLSSNMNSFVQEGILKRKLNQLVQWYEETTGMDEVRMSQNRVLEAEEKFVSAQDRRRESNKEVTVVQNKLKDLYAELDNTARGEERYVALITEEHKLLKQEKQVMNEFKRYEREEREYFSALSSAVKESHEKERAQAERTKYWSIIGSIIGTIIGIVGSSINNEIRMKELRKLITDSTIDSKINNNSAASPELFLRYERELSAITNEMNVSLKHNVDVVNQLNNVISLLDNRVRSNQNLNSDSVLNTLSQQQIVLEKNLKELKAIIELQIPNISKDDNLAYPYSTNSQDKNEIAKMLFLSTVVVAFPIIFHYFNLFS</sequence>
<feature type="transmembrane region" description="Helical" evidence="1">
    <location>
        <begin position="326"/>
        <end position="343"/>
    </location>
</feature>
<keyword evidence="1" id="KW-0812">Transmembrane</keyword>
<dbReference type="PANTHER" id="PTHR28624">
    <property type="entry name" value="COILED-COIL DOMAIN-CONTAINING PROTEIN 51"/>
    <property type="match status" value="1"/>
</dbReference>